<evidence type="ECO:0000313" key="5">
    <source>
        <dbReference type="Proteomes" id="UP000663829"/>
    </source>
</evidence>
<proteinExistence type="predicted"/>
<dbReference type="InterPro" id="IPR011598">
    <property type="entry name" value="bHLH_dom"/>
</dbReference>
<dbReference type="Pfam" id="PF00010">
    <property type="entry name" value="HLH"/>
    <property type="match status" value="1"/>
</dbReference>
<evidence type="ECO:0000313" key="3">
    <source>
        <dbReference type="EMBL" id="CAF1566199.1"/>
    </source>
</evidence>
<dbReference type="Gene3D" id="4.10.280.10">
    <property type="entry name" value="Helix-loop-helix DNA-binding domain"/>
    <property type="match status" value="1"/>
</dbReference>
<dbReference type="GO" id="GO:0046983">
    <property type="term" value="F:protein dimerization activity"/>
    <property type="evidence" value="ECO:0007669"/>
    <property type="project" value="InterPro"/>
</dbReference>
<feature type="region of interest" description="Disordered" evidence="1">
    <location>
        <begin position="1"/>
        <end position="42"/>
    </location>
</feature>
<evidence type="ECO:0000313" key="4">
    <source>
        <dbReference type="EMBL" id="CAF4428421.1"/>
    </source>
</evidence>
<reference evidence="3" key="1">
    <citation type="submission" date="2021-02" db="EMBL/GenBank/DDBJ databases">
        <authorList>
            <person name="Nowell W R."/>
        </authorList>
    </citation>
    <scope>NUCLEOTIDE SEQUENCE</scope>
</reference>
<feature type="compositionally biased region" description="Basic and acidic residues" evidence="1">
    <location>
        <begin position="33"/>
        <end position="42"/>
    </location>
</feature>
<dbReference type="OrthoDB" id="411251at2759"/>
<dbReference type="EMBL" id="CAJNOQ010029068">
    <property type="protein sequence ID" value="CAF1566199.1"/>
    <property type="molecule type" value="Genomic_DNA"/>
</dbReference>
<feature type="compositionally biased region" description="Basic and acidic residues" evidence="1">
    <location>
        <begin position="1"/>
        <end position="16"/>
    </location>
</feature>
<dbReference type="EMBL" id="CAJOBC010094854">
    <property type="protein sequence ID" value="CAF4428421.1"/>
    <property type="molecule type" value="Genomic_DNA"/>
</dbReference>
<dbReference type="Proteomes" id="UP000663829">
    <property type="component" value="Unassembled WGS sequence"/>
</dbReference>
<dbReference type="AlphaFoldDB" id="A0A815Y6C1"/>
<dbReference type="InterPro" id="IPR036638">
    <property type="entry name" value="HLH_DNA-bd_sf"/>
</dbReference>
<feature type="domain" description="BHLH" evidence="2">
    <location>
        <begin position="29"/>
        <end position="70"/>
    </location>
</feature>
<dbReference type="Proteomes" id="UP000681722">
    <property type="component" value="Unassembled WGS sequence"/>
</dbReference>
<sequence>MLCETRRTLHSRSESKSEDDDEPSTRKSMKRQFRNESEKRRRDQFNQLIGELSLIIGDQQKLDKSSILKE</sequence>
<name>A0A815Y6C1_9BILA</name>
<dbReference type="SUPFAM" id="SSF47459">
    <property type="entry name" value="HLH, helix-loop-helix DNA-binding domain"/>
    <property type="match status" value="1"/>
</dbReference>
<protein>
    <recommendedName>
        <fullName evidence="2">BHLH domain-containing protein</fullName>
    </recommendedName>
</protein>
<gene>
    <name evidence="3" type="ORF">GPM918_LOCUS40091</name>
    <name evidence="4" type="ORF">SRO942_LOCUS41010</name>
</gene>
<evidence type="ECO:0000256" key="1">
    <source>
        <dbReference type="SAM" id="MobiDB-lite"/>
    </source>
</evidence>
<dbReference type="PROSITE" id="PS50888">
    <property type="entry name" value="BHLH"/>
    <property type="match status" value="1"/>
</dbReference>
<keyword evidence="5" id="KW-1185">Reference proteome</keyword>
<evidence type="ECO:0000259" key="2">
    <source>
        <dbReference type="PROSITE" id="PS50888"/>
    </source>
</evidence>
<comment type="caution">
    <text evidence="3">The sequence shown here is derived from an EMBL/GenBank/DDBJ whole genome shotgun (WGS) entry which is preliminary data.</text>
</comment>
<accession>A0A815Y6C1</accession>
<feature type="non-terminal residue" evidence="3">
    <location>
        <position position="1"/>
    </location>
</feature>
<organism evidence="3 5">
    <name type="scientific">Didymodactylos carnosus</name>
    <dbReference type="NCBI Taxonomy" id="1234261"/>
    <lineage>
        <taxon>Eukaryota</taxon>
        <taxon>Metazoa</taxon>
        <taxon>Spiralia</taxon>
        <taxon>Gnathifera</taxon>
        <taxon>Rotifera</taxon>
        <taxon>Eurotatoria</taxon>
        <taxon>Bdelloidea</taxon>
        <taxon>Philodinida</taxon>
        <taxon>Philodinidae</taxon>
        <taxon>Didymodactylos</taxon>
    </lineage>
</organism>